<reference evidence="1 2" key="1">
    <citation type="submission" date="2016-10" db="EMBL/GenBank/DDBJ databases">
        <authorList>
            <person name="de Groot N.N."/>
        </authorList>
    </citation>
    <scope>NUCLEOTIDE SEQUENCE [LARGE SCALE GENOMIC DNA]</scope>
    <source>
        <strain evidence="1 2">DSM 19548</strain>
    </source>
</reference>
<gene>
    <name evidence="1" type="ORF">SAMN04488094_102422</name>
</gene>
<dbReference type="AlphaFoldDB" id="A0A1I1G523"/>
<accession>A0A1I1G523</accession>
<dbReference type="EMBL" id="FOLG01000002">
    <property type="protein sequence ID" value="SFC06704.1"/>
    <property type="molecule type" value="Genomic_DNA"/>
</dbReference>
<keyword evidence="2" id="KW-1185">Reference proteome</keyword>
<protein>
    <recommendedName>
        <fullName evidence="3">ParB-like nuclease domain-containing protein</fullName>
    </recommendedName>
</protein>
<dbReference type="Proteomes" id="UP000198728">
    <property type="component" value="Unassembled WGS sequence"/>
</dbReference>
<organism evidence="1 2">
    <name type="scientific">Tropicimonas isoalkanivorans</name>
    <dbReference type="NCBI Taxonomy" id="441112"/>
    <lineage>
        <taxon>Bacteria</taxon>
        <taxon>Pseudomonadati</taxon>
        <taxon>Pseudomonadota</taxon>
        <taxon>Alphaproteobacteria</taxon>
        <taxon>Rhodobacterales</taxon>
        <taxon>Roseobacteraceae</taxon>
        <taxon>Tropicimonas</taxon>
    </lineage>
</organism>
<evidence type="ECO:0000313" key="2">
    <source>
        <dbReference type="Proteomes" id="UP000198728"/>
    </source>
</evidence>
<evidence type="ECO:0000313" key="1">
    <source>
        <dbReference type="EMBL" id="SFC06704.1"/>
    </source>
</evidence>
<dbReference type="STRING" id="441112.SAMN04488094_102422"/>
<name>A0A1I1G523_9RHOB</name>
<proteinExistence type="predicted"/>
<sequence length="228" mass="25803">MLRQLPPTVSLANLPRTIEAKVPLKVVRDLKNRAMYGRDAPQSDECVFVDPDAVRFAYSSRRNAEAPVFRRSHSGLVKGGDWDLSVTPLKNGTKEIACIAHFRDGVPWEETGIYDYLMADIHRKGTADGMRSLAELEERYADLDQLYAETRELGRFRRRHELDSYFRREHGAIYIHIARDGTPLKAGGGVHRLIIARILGLRRVPAQLGVIHAEAVKAGLMDRLRHPD</sequence>
<evidence type="ECO:0008006" key="3">
    <source>
        <dbReference type="Google" id="ProtNLM"/>
    </source>
</evidence>
<dbReference type="RefSeq" id="WP_245758754.1">
    <property type="nucleotide sequence ID" value="NZ_FOLG01000002.1"/>
</dbReference>